<dbReference type="SUPFAM" id="SSF55729">
    <property type="entry name" value="Acyl-CoA N-acyltransferases (Nat)"/>
    <property type="match status" value="1"/>
</dbReference>
<evidence type="ECO:0000313" key="2">
    <source>
        <dbReference type="EMBL" id="BBH87577.1"/>
    </source>
</evidence>
<dbReference type="Gene3D" id="3.40.630.30">
    <property type="match status" value="1"/>
</dbReference>
<dbReference type="PANTHER" id="PTHR43441:SF12">
    <property type="entry name" value="RIBOSOMAL N-ACETYLTRANSFERASE YDAF-RELATED"/>
    <property type="match status" value="1"/>
</dbReference>
<dbReference type="GO" id="GO:0005737">
    <property type="term" value="C:cytoplasm"/>
    <property type="evidence" value="ECO:0007669"/>
    <property type="project" value="TreeGrafter"/>
</dbReference>
<protein>
    <submittedName>
        <fullName evidence="2">Ribosomal-protein-serine acetyltransferase</fullName>
    </submittedName>
</protein>
<feature type="domain" description="N-acetyltransferase" evidence="1">
    <location>
        <begin position="25"/>
        <end position="171"/>
    </location>
</feature>
<proteinExistence type="predicted"/>
<dbReference type="CDD" id="cd04301">
    <property type="entry name" value="NAT_SF"/>
    <property type="match status" value="1"/>
</dbReference>
<dbReference type="AlphaFoldDB" id="A0A455SGK0"/>
<name>A0A455SGK0_9CHLR</name>
<organism evidence="2">
    <name type="scientific">Thermosporothrix sp. COM3</name>
    <dbReference type="NCBI Taxonomy" id="2490863"/>
    <lineage>
        <taxon>Bacteria</taxon>
        <taxon>Bacillati</taxon>
        <taxon>Chloroflexota</taxon>
        <taxon>Ktedonobacteria</taxon>
        <taxon>Ktedonobacterales</taxon>
        <taxon>Thermosporotrichaceae</taxon>
        <taxon>Thermosporothrix</taxon>
    </lineage>
</organism>
<dbReference type="Pfam" id="PF13302">
    <property type="entry name" value="Acetyltransf_3"/>
    <property type="match status" value="1"/>
</dbReference>
<dbReference type="PROSITE" id="PS51186">
    <property type="entry name" value="GNAT"/>
    <property type="match status" value="1"/>
</dbReference>
<keyword evidence="2" id="KW-0808">Transferase</keyword>
<dbReference type="InterPro" id="IPR000182">
    <property type="entry name" value="GNAT_dom"/>
</dbReference>
<evidence type="ECO:0000259" key="1">
    <source>
        <dbReference type="PROSITE" id="PS51186"/>
    </source>
</evidence>
<dbReference type="InterPro" id="IPR016181">
    <property type="entry name" value="Acyl_CoA_acyltransferase"/>
</dbReference>
<gene>
    <name evidence="2" type="ORF">KTC_23280</name>
</gene>
<dbReference type="PANTHER" id="PTHR43441">
    <property type="entry name" value="RIBOSOMAL-PROTEIN-SERINE ACETYLTRANSFERASE"/>
    <property type="match status" value="1"/>
</dbReference>
<sequence>MPVSPLSIRVDDEIELRLHEQRYAEEFYTLTRRNIEHLRPWMPWAKPDYSFEDLQAYMQASMEDFARGQQLPTSIWYRGHIVGTIGFPRIQHIRRMAEIGYWLDKDAQGKGIITRATSALVTYAFQEYGFNKVEIHAATGNKRSRAVPERLGFTQEGILRQFEWLHDKPHDLVIYGMLASEWQAK</sequence>
<dbReference type="EMBL" id="AP019376">
    <property type="protein sequence ID" value="BBH87577.1"/>
    <property type="molecule type" value="Genomic_DNA"/>
</dbReference>
<reference evidence="2" key="1">
    <citation type="submission" date="2018-12" db="EMBL/GenBank/DDBJ databases">
        <title>Novel natural products biosynthetic potential of the class Ktedonobacteria.</title>
        <authorList>
            <person name="Zheng Y."/>
            <person name="Saitou A."/>
            <person name="Wang C.M."/>
            <person name="Toyoda A."/>
            <person name="Minakuchi Y."/>
            <person name="Sekiguchi Y."/>
            <person name="Ueda K."/>
            <person name="Takano H."/>
            <person name="Sakai Y."/>
            <person name="Yokota A."/>
            <person name="Yabe S."/>
        </authorList>
    </citation>
    <scope>NUCLEOTIDE SEQUENCE</scope>
    <source>
        <strain evidence="2">COM3</strain>
    </source>
</reference>
<accession>A0A455SGK0</accession>
<dbReference type="GO" id="GO:1990189">
    <property type="term" value="F:protein N-terminal-serine acetyltransferase activity"/>
    <property type="evidence" value="ECO:0007669"/>
    <property type="project" value="TreeGrafter"/>
</dbReference>
<dbReference type="GO" id="GO:0008999">
    <property type="term" value="F:protein-N-terminal-alanine acetyltransferase activity"/>
    <property type="evidence" value="ECO:0007669"/>
    <property type="project" value="TreeGrafter"/>
</dbReference>
<dbReference type="InterPro" id="IPR051908">
    <property type="entry name" value="Ribosomal_N-acetyltransferase"/>
</dbReference>